<proteinExistence type="predicted"/>
<dbReference type="EMBL" id="LR797255">
    <property type="protein sequence ID" value="CAB4197774.1"/>
    <property type="molecule type" value="Genomic_DNA"/>
</dbReference>
<dbReference type="EMBL" id="LR797445">
    <property type="protein sequence ID" value="CAB4217572.1"/>
    <property type="molecule type" value="Genomic_DNA"/>
</dbReference>
<evidence type="ECO:0000313" key="4">
    <source>
        <dbReference type="EMBL" id="CAB4217572.1"/>
    </source>
</evidence>
<evidence type="ECO:0000313" key="1">
    <source>
        <dbReference type="EMBL" id="CAB4146270.1"/>
    </source>
</evidence>
<reference evidence="1" key="1">
    <citation type="submission" date="2020-04" db="EMBL/GenBank/DDBJ databases">
        <authorList>
            <person name="Chiriac C."/>
            <person name="Salcher M."/>
            <person name="Ghai R."/>
            <person name="Kavagutti S V."/>
        </authorList>
    </citation>
    <scope>NUCLEOTIDE SEQUENCE</scope>
</reference>
<name>A0A6J5MMN8_9CAUD</name>
<dbReference type="EMBL" id="LR796462">
    <property type="protein sequence ID" value="CAB4146270.1"/>
    <property type="molecule type" value="Genomic_DNA"/>
</dbReference>
<gene>
    <name evidence="2" type="ORF">UFOVP1225_43</name>
    <name evidence="3" type="ORF">UFOVP1319_33</name>
    <name evidence="4" type="ORF">UFOVP1591_43</name>
    <name evidence="1" type="ORF">UFOVP478_16</name>
</gene>
<sequence length="203" mass="21586">MANTSDIDYLDGEFTVTETEPSTIAEISEIIGEAAVVDEAVSNLRYRNKYPRVYAKVSAAVALTGFTRAVKSSTTKADGTIKNVLVSTNDHLRAFLTASEDNRATLASLFTSVAQSEPLYVKGERTGGSGKIAQGTLDASNAFFAQGVEEQKAAIIEARVPGYKLARDVAGELTIESLARGIQALEKYLTAQAKKSSLSALAE</sequence>
<evidence type="ECO:0000313" key="3">
    <source>
        <dbReference type="EMBL" id="CAB4197774.1"/>
    </source>
</evidence>
<dbReference type="EMBL" id="LR797173">
    <property type="protein sequence ID" value="CAB4191498.1"/>
    <property type="molecule type" value="Genomic_DNA"/>
</dbReference>
<protein>
    <submittedName>
        <fullName evidence="1">Uncharacterized protein</fullName>
    </submittedName>
</protein>
<accession>A0A6J5MMN8</accession>
<organism evidence="1">
    <name type="scientific">uncultured Caudovirales phage</name>
    <dbReference type="NCBI Taxonomy" id="2100421"/>
    <lineage>
        <taxon>Viruses</taxon>
        <taxon>Duplodnaviria</taxon>
        <taxon>Heunggongvirae</taxon>
        <taxon>Uroviricota</taxon>
        <taxon>Caudoviricetes</taxon>
        <taxon>Peduoviridae</taxon>
        <taxon>Maltschvirus</taxon>
        <taxon>Maltschvirus maltsch</taxon>
    </lineage>
</organism>
<evidence type="ECO:0000313" key="2">
    <source>
        <dbReference type="EMBL" id="CAB4191498.1"/>
    </source>
</evidence>